<dbReference type="SUPFAM" id="SSF89550">
    <property type="entry name" value="PHP domain-like"/>
    <property type="match status" value="1"/>
</dbReference>
<proteinExistence type="predicted"/>
<dbReference type="Pfam" id="PF13263">
    <property type="entry name" value="PHP_C"/>
    <property type="match status" value="1"/>
</dbReference>
<dbReference type="Gene3D" id="3.20.20.140">
    <property type="entry name" value="Metal-dependent hydrolases"/>
    <property type="match status" value="1"/>
</dbReference>
<dbReference type="Pfam" id="PF02811">
    <property type="entry name" value="PHP"/>
    <property type="match status" value="1"/>
</dbReference>
<dbReference type="EMBL" id="QMQV01000040">
    <property type="protein sequence ID" value="RLE49328.1"/>
    <property type="molecule type" value="Genomic_DNA"/>
</dbReference>
<reference evidence="2 3" key="1">
    <citation type="submission" date="2018-06" db="EMBL/GenBank/DDBJ databases">
        <title>Extensive metabolic versatility and redundancy in microbially diverse, dynamic hydrothermal sediments.</title>
        <authorList>
            <person name="Dombrowski N."/>
            <person name="Teske A."/>
            <person name="Baker B.J."/>
        </authorList>
    </citation>
    <scope>NUCLEOTIDE SEQUENCE [LARGE SCALE GENOMIC DNA]</scope>
    <source>
        <strain evidence="2">B66_G16</strain>
    </source>
</reference>
<dbReference type="InterPro" id="IPR052018">
    <property type="entry name" value="PHP_domain"/>
</dbReference>
<comment type="caution">
    <text evidence="2">The sequence shown here is derived from an EMBL/GenBank/DDBJ whole genome shotgun (WGS) entry which is preliminary data.</text>
</comment>
<evidence type="ECO:0000259" key="1">
    <source>
        <dbReference type="SMART" id="SM00481"/>
    </source>
</evidence>
<dbReference type="InterPro" id="IPR016195">
    <property type="entry name" value="Pol/histidinol_Pase-like"/>
</dbReference>
<dbReference type="AlphaFoldDB" id="A0A497ERX3"/>
<dbReference type="SMART" id="SM00481">
    <property type="entry name" value="POLIIIAc"/>
    <property type="match status" value="1"/>
</dbReference>
<gene>
    <name evidence="2" type="ORF">DRJ31_05255</name>
</gene>
<dbReference type="InterPro" id="IPR004013">
    <property type="entry name" value="PHP_dom"/>
</dbReference>
<protein>
    <recommendedName>
        <fullName evidence="1">Polymerase/histidinol phosphatase N-terminal domain-containing protein</fullName>
    </recommendedName>
</protein>
<name>A0A497ERX3_9CREN</name>
<dbReference type="GO" id="GO:0035312">
    <property type="term" value="F:5'-3' DNA exonuclease activity"/>
    <property type="evidence" value="ECO:0007669"/>
    <property type="project" value="TreeGrafter"/>
</dbReference>
<feature type="domain" description="Polymerase/histidinol phosphatase N-terminal" evidence="1">
    <location>
        <begin position="5"/>
        <end position="71"/>
    </location>
</feature>
<organism evidence="2 3">
    <name type="scientific">Thermoproteota archaeon</name>
    <dbReference type="NCBI Taxonomy" id="2056631"/>
    <lineage>
        <taxon>Archaea</taxon>
        <taxon>Thermoproteota</taxon>
    </lineage>
</organism>
<dbReference type="GO" id="GO:0004534">
    <property type="term" value="F:5'-3' RNA exonuclease activity"/>
    <property type="evidence" value="ECO:0007669"/>
    <property type="project" value="TreeGrafter"/>
</dbReference>
<dbReference type="Proteomes" id="UP000278475">
    <property type="component" value="Unassembled WGS sequence"/>
</dbReference>
<evidence type="ECO:0000313" key="3">
    <source>
        <dbReference type="Proteomes" id="UP000278475"/>
    </source>
</evidence>
<accession>A0A497ERX3</accession>
<evidence type="ECO:0000313" key="2">
    <source>
        <dbReference type="EMBL" id="RLE49328.1"/>
    </source>
</evidence>
<dbReference type="CDD" id="cd07432">
    <property type="entry name" value="PHP_HisPPase"/>
    <property type="match status" value="1"/>
</dbReference>
<dbReference type="PANTHER" id="PTHR42924:SF3">
    <property type="entry name" value="POLYMERASE_HISTIDINOL PHOSPHATASE N-TERMINAL DOMAIN-CONTAINING PROTEIN"/>
    <property type="match status" value="1"/>
</dbReference>
<dbReference type="PANTHER" id="PTHR42924">
    <property type="entry name" value="EXONUCLEASE"/>
    <property type="match status" value="1"/>
</dbReference>
<sequence>MALKADLHVHTVHSMDSTITLSMLLTKLKQIGLDVVAITDHNTTAALRKAMNMASHLDIIIIPGVEISTPQGDLIVLGFNDDLPTRGNAAEIVDEVSDKGYVTIAPHPFDDRRNSLGDLCFSLNKLTALEILNARTASKFNKKAREAATILAKTGVAGSDAHKIEQVGAVYNEICAEKDLESILESIKKGKVIIKRLNVHSTML</sequence>
<dbReference type="InterPro" id="IPR003141">
    <property type="entry name" value="Pol/His_phosphatase_N"/>
</dbReference>